<feature type="transmembrane region" description="Helical" evidence="5">
    <location>
        <begin position="353"/>
        <end position="372"/>
    </location>
</feature>
<dbReference type="Proteomes" id="UP000274131">
    <property type="component" value="Unassembled WGS sequence"/>
</dbReference>
<feature type="transmembrane region" description="Helical" evidence="5">
    <location>
        <begin position="284"/>
        <end position="301"/>
    </location>
</feature>
<dbReference type="Pfam" id="PF07690">
    <property type="entry name" value="MFS_1"/>
    <property type="match status" value="1"/>
</dbReference>
<dbReference type="PANTHER" id="PTHR11662">
    <property type="entry name" value="SOLUTE CARRIER FAMILY 17"/>
    <property type="match status" value="1"/>
</dbReference>
<dbReference type="PANTHER" id="PTHR11662:SF331">
    <property type="entry name" value="MAJOR FACILITATOR SUPERFAMILY (MFS) PROFILE DOMAIN-CONTAINING PROTEIN"/>
    <property type="match status" value="1"/>
</dbReference>
<reference evidence="7 8" key="2">
    <citation type="submission" date="2018-10" db="EMBL/GenBank/DDBJ databases">
        <authorList>
            <consortium name="Pathogen Informatics"/>
        </authorList>
    </citation>
    <scope>NUCLEOTIDE SEQUENCE [LARGE SCALE GENOMIC DNA]</scope>
</reference>
<dbReference type="InterPro" id="IPR036259">
    <property type="entry name" value="MFS_trans_sf"/>
</dbReference>
<protein>
    <submittedName>
        <fullName evidence="9">MFS domain-containing protein</fullName>
    </submittedName>
</protein>
<dbReference type="GO" id="GO:0022857">
    <property type="term" value="F:transmembrane transporter activity"/>
    <property type="evidence" value="ECO:0007669"/>
    <property type="project" value="InterPro"/>
</dbReference>
<evidence type="ECO:0000313" key="7">
    <source>
        <dbReference type="EMBL" id="VDD92403.1"/>
    </source>
</evidence>
<dbReference type="GO" id="GO:0016020">
    <property type="term" value="C:membrane"/>
    <property type="evidence" value="ECO:0007669"/>
    <property type="project" value="UniProtKB-SubCell"/>
</dbReference>
<dbReference type="EMBL" id="UXUI01008799">
    <property type="protein sequence ID" value="VDD92403.1"/>
    <property type="molecule type" value="Genomic_DNA"/>
</dbReference>
<dbReference type="Gene3D" id="1.20.1250.20">
    <property type="entry name" value="MFS general substrate transporter like domains"/>
    <property type="match status" value="1"/>
</dbReference>
<keyword evidence="2 5" id="KW-0812">Transmembrane</keyword>
<evidence type="ECO:0000313" key="8">
    <source>
        <dbReference type="Proteomes" id="UP000274131"/>
    </source>
</evidence>
<dbReference type="InterPro" id="IPR020846">
    <property type="entry name" value="MFS_dom"/>
</dbReference>
<evidence type="ECO:0000259" key="6">
    <source>
        <dbReference type="PROSITE" id="PS50850"/>
    </source>
</evidence>
<name>A0A0N4VAX8_ENTVE</name>
<dbReference type="OrthoDB" id="2985014at2759"/>
<dbReference type="GO" id="GO:0006820">
    <property type="term" value="P:monoatomic anion transport"/>
    <property type="evidence" value="ECO:0007669"/>
    <property type="project" value="TreeGrafter"/>
</dbReference>
<dbReference type="WBParaSite" id="EVEC_0000767001-mRNA-1">
    <property type="protein sequence ID" value="EVEC_0000767001-mRNA-1"/>
    <property type="gene ID" value="EVEC_0000767001"/>
</dbReference>
<evidence type="ECO:0000256" key="2">
    <source>
        <dbReference type="ARBA" id="ARBA00022692"/>
    </source>
</evidence>
<dbReference type="SUPFAM" id="SSF103473">
    <property type="entry name" value="MFS general substrate transporter"/>
    <property type="match status" value="1"/>
</dbReference>
<feature type="transmembrane region" description="Helical" evidence="5">
    <location>
        <begin position="221"/>
        <end position="238"/>
    </location>
</feature>
<evidence type="ECO:0000256" key="3">
    <source>
        <dbReference type="ARBA" id="ARBA00022989"/>
    </source>
</evidence>
<feature type="transmembrane region" description="Helical" evidence="5">
    <location>
        <begin position="118"/>
        <end position="136"/>
    </location>
</feature>
<feature type="domain" description="Major facilitator superfamily (MFS) profile" evidence="6">
    <location>
        <begin position="1"/>
        <end position="376"/>
    </location>
</feature>
<gene>
    <name evidence="7" type="ORF">EVEC_LOCUS7154</name>
</gene>
<feature type="transmembrane region" description="Helical" evidence="5">
    <location>
        <begin position="176"/>
        <end position="209"/>
    </location>
</feature>
<proteinExistence type="predicted"/>
<keyword evidence="3 5" id="KW-1133">Transmembrane helix</keyword>
<organism evidence="9">
    <name type="scientific">Enterobius vermicularis</name>
    <name type="common">Human pinworm</name>
    <dbReference type="NCBI Taxonomy" id="51028"/>
    <lineage>
        <taxon>Eukaryota</taxon>
        <taxon>Metazoa</taxon>
        <taxon>Ecdysozoa</taxon>
        <taxon>Nematoda</taxon>
        <taxon>Chromadorea</taxon>
        <taxon>Rhabditida</taxon>
        <taxon>Spirurina</taxon>
        <taxon>Oxyuridomorpha</taxon>
        <taxon>Oxyuroidea</taxon>
        <taxon>Oxyuridae</taxon>
        <taxon>Enterobius</taxon>
    </lineage>
</organism>
<comment type="subcellular location">
    <subcellularLocation>
        <location evidence="1">Membrane</location>
        <topology evidence="1">Multi-pass membrane protein</topology>
    </subcellularLocation>
</comment>
<dbReference type="AlphaFoldDB" id="A0A0N4VAX8"/>
<evidence type="ECO:0000256" key="4">
    <source>
        <dbReference type="ARBA" id="ARBA00023136"/>
    </source>
</evidence>
<dbReference type="InterPro" id="IPR050382">
    <property type="entry name" value="MFS_Na/Anion_cotransporter"/>
</dbReference>
<evidence type="ECO:0000313" key="9">
    <source>
        <dbReference type="WBParaSite" id="EVEC_0000767001-mRNA-1"/>
    </source>
</evidence>
<keyword evidence="8" id="KW-1185">Reference proteome</keyword>
<dbReference type="STRING" id="51028.A0A0N4VAX8"/>
<feature type="transmembrane region" description="Helical" evidence="5">
    <location>
        <begin position="259"/>
        <end position="278"/>
    </location>
</feature>
<keyword evidence="4 5" id="KW-0472">Membrane</keyword>
<dbReference type="PROSITE" id="PS50850">
    <property type="entry name" value="MFS"/>
    <property type="match status" value="1"/>
</dbReference>
<sequence>MLLFMKSQLGIFVECRDTKQNAKLEVGFKKIVVSPKPTIKIIYCSVYFAIVGRFLVGVSDSLLQPSVNSLLTRWFPSAERSYALGLATGGRQLGTLVIVPVAGALCSQTVIFGGWPSIFYISAACGLLFVLIYTVIGADKPSKQTCITDSELKFITICNSSEDIGKKRMERKVPWFRIISSMSVWASVISVICHEFPLMTMIMFLPSYLHDVHHYKATENGILSALPTASLWMSKLFSSYINTWLQTKTKLRQTTICKLLNSLGSVGLAAFLLASTFIDSSHASIAVIFLCASMASAGLHTPGCQTALVSLAPAFSGAITGLAFFFVATAGIANPLLTKWIVQSGSHAEWNSVFYISTLIALVPVIVFNIWGSADVQVNNFSVSDTFKQLPTPISLDMPVVTK</sequence>
<feature type="transmembrane region" description="Helical" evidence="5">
    <location>
        <begin position="308"/>
        <end position="333"/>
    </location>
</feature>
<dbReference type="InterPro" id="IPR011701">
    <property type="entry name" value="MFS"/>
</dbReference>
<evidence type="ECO:0000256" key="1">
    <source>
        <dbReference type="ARBA" id="ARBA00004141"/>
    </source>
</evidence>
<reference evidence="9" key="1">
    <citation type="submission" date="2017-02" db="UniProtKB">
        <authorList>
            <consortium name="WormBaseParasite"/>
        </authorList>
    </citation>
    <scope>IDENTIFICATION</scope>
</reference>
<dbReference type="FunFam" id="1.20.1250.20:FF:000532">
    <property type="entry name" value="SLC (SoLute Carrier) homolog"/>
    <property type="match status" value="1"/>
</dbReference>
<accession>A0A0N4VAX8</accession>
<evidence type="ECO:0000256" key="5">
    <source>
        <dbReference type="SAM" id="Phobius"/>
    </source>
</evidence>